<feature type="coiled-coil region" evidence="1">
    <location>
        <begin position="554"/>
        <end position="627"/>
    </location>
</feature>
<keyword evidence="1" id="KW-0175">Coiled coil</keyword>
<accession>A0A7S3V501</accession>
<feature type="region of interest" description="Disordered" evidence="2">
    <location>
        <begin position="815"/>
        <end position="834"/>
    </location>
</feature>
<evidence type="ECO:0000313" key="3">
    <source>
        <dbReference type="EMBL" id="CAE0456943.1"/>
    </source>
</evidence>
<organism evidence="3">
    <name type="scientific">Chaetoceros debilis</name>
    <dbReference type="NCBI Taxonomy" id="122233"/>
    <lineage>
        <taxon>Eukaryota</taxon>
        <taxon>Sar</taxon>
        <taxon>Stramenopiles</taxon>
        <taxon>Ochrophyta</taxon>
        <taxon>Bacillariophyta</taxon>
        <taxon>Coscinodiscophyceae</taxon>
        <taxon>Chaetocerotophycidae</taxon>
        <taxon>Chaetocerotales</taxon>
        <taxon>Chaetocerotaceae</taxon>
        <taxon>Chaetoceros</taxon>
    </lineage>
</organism>
<evidence type="ECO:0000256" key="1">
    <source>
        <dbReference type="SAM" id="Coils"/>
    </source>
</evidence>
<dbReference type="EMBL" id="HBIO01002524">
    <property type="protein sequence ID" value="CAE0456943.1"/>
    <property type="molecule type" value="Transcribed_RNA"/>
</dbReference>
<sequence length="834" mass="94701">MQSKAHFSHVAERRDASFPTRDSTIAITVTDETVQQSINQVNQQGTGRTTYQRHQRSAELFIEYIEQQHANGAFQIEGGNISNLIVPLDFSVPGRDKEDFVAGKRPKRYRLKDIVWHNLPVSLVKAYLSTEKMRFKHTRKGVMKKTTDNRPIYNCRDYPSKFVSALKFCNKMVGGEFSHKFLFDTGQHVEVSKRGYTTAKKQGQTEENVADPIPFSLLFVICKHAVTYGLVLLWAMSLLQWNCIGRVKNIGELQFCNFTLPEDSIGITYDDTKTKKNGEDLNVKHVYANVKTWFMNCLCALGIYLMHVNSSWVTGQTLIFANFSTKSESAASKYGSAMKSFVKKNMQLVRTFMNPANFNPYGLRKGPATHASSNTTSPPPIPSIFHCGEWSMGTVIDIYWRYAEAGDHYLGRLLAGYSPNEKDFDTLPPHFTVGLDHPTIDKAMTICFGNILDKMKEEGIVPGLLLRCLASVVWHSDDIVHFCSKAPGTHLFMALPLFQDPTLLAKVKKFVTIKKTEGICATPTGIPPHAQMFKSLEEIMSKIDIMDNNFQTIINDRKQLLEDYTTKINDLLEKRALENNQLTHQNLKELLGEATSDIKKDIKENILGEIRNEIKEALQRCNIANNDTGNELTLRTLLPSPSANQESLTINIYTHGSGQKYYFTPYKNYGLPPKCKLQLALGFILNGDRACRTEQQNGELALTPVRPFCLWESHEYLPPKLWKKFKVGWKPMLDVLMGLPLFRTAVRQIRETALQQGPMPKIYSSTELQGMKEACISYLINTKASYIQKKNYSIWTITTWSSNIQYCKIADKGTSTDIQKLPPPSARNKRKRRE</sequence>
<reference evidence="3" key="1">
    <citation type="submission" date="2021-01" db="EMBL/GenBank/DDBJ databases">
        <authorList>
            <person name="Corre E."/>
            <person name="Pelletier E."/>
            <person name="Niang G."/>
            <person name="Scheremetjew M."/>
            <person name="Finn R."/>
            <person name="Kale V."/>
            <person name="Holt S."/>
            <person name="Cochrane G."/>
            <person name="Meng A."/>
            <person name="Brown T."/>
            <person name="Cohen L."/>
        </authorList>
    </citation>
    <scope>NUCLEOTIDE SEQUENCE</scope>
    <source>
        <strain evidence="3">MM31A-1</strain>
    </source>
</reference>
<evidence type="ECO:0000256" key="2">
    <source>
        <dbReference type="SAM" id="MobiDB-lite"/>
    </source>
</evidence>
<proteinExistence type="predicted"/>
<name>A0A7S3V501_9STRA</name>
<protein>
    <submittedName>
        <fullName evidence="3">Uncharacterized protein</fullName>
    </submittedName>
</protein>
<dbReference type="AlphaFoldDB" id="A0A7S3V501"/>
<gene>
    <name evidence="3" type="ORF">CDEB00056_LOCUS1784</name>
</gene>